<feature type="domain" description="HTH cro/C1-type" evidence="1">
    <location>
        <begin position="41"/>
        <end position="97"/>
    </location>
</feature>
<proteinExistence type="predicted"/>
<comment type="caution">
    <text evidence="2">The sequence shown here is derived from an EMBL/GenBank/DDBJ whole genome shotgun (WGS) entry which is preliminary data.</text>
</comment>
<dbReference type="SUPFAM" id="SSF47413">
    <property type="entry name" value="lambda repressor-like DNA-binding domains"/>
    <property type="match status" value="1"/>
</dbReference>
<gene>
    <name evidence="2" type="ORF">FC85_GL001559</name>
</gene>
<dbReference type="PATRIC" id="fig|1423739.3.peg.1636"/>
<dbReference type="InterPro" id="IPR010982">
    <property type="entry name" value="Lambda_DNA-bd_dom_sf"/>
</dbReference>
<protein>
    <recommendedName>
        <fullName evidence="1">HTH cro/C1-type domain-containing protein</fullName>
    </recommendedName>
</protein>
<dbReference type="PROSITE" id="PS50943">
    <property type="entry name" value="HTH_CROC1"/>
    <property type="match status" value="1"/>
</dbReference>
<name>A0A0R1SRU5_9LACO</name>
<dbReference type="InterPro" id="IPR001387">
    <property type="entry name" value="Cro/C1-type_HTH"/>
</dbReference>
<dbReference type="SMART" id="SM00530">
    <property type="entry name" value="HTH_XRE"/>
    <property type="match status" value="1"/>
</dbReference>
<evidence type="ECO:0000313" key="3">
    <source>
        <dbReference type="Proteomes" id="UP000052013"/>
    </source>
</evidence>
<dbReference type="AlphaFoldDB" id="A0A0R1SRU5"/>
<evidence type="ECO:0000313" key="2">
    <source>
        <dbReference type="EMBL" id="KRL69202.1"/>
    </source>
</evidence>
<dbReference type="Pfam" id="PF01381">
    <property type="entry name" value="HTH_3"/>
    <property type="match status" value="1"/>
</dbReference>
<accession>A0A0R1SRU5</accession>
<sequence length="97" mass="11051">MKGEMVMSKIDEYMNNRRNHDKEFASGLDQVGFNLDAAVAVSNLRESLHMTQREFAKYIGKPQSTISRIEHGNMNVSTQLLNQIAQAAHKKLKIEFV</sequence>
<dbReference type="STRING" id="1423739.FC85_GL001559"/>
<organism evidence="2 3">
    <name type="scientific">Lentilactobacillus diolivorans DSM 14421</name>
    <dbReference type="NCBI Taxonomy" id="1423739"/>
    <lineage>
        <taxon>Bacteria</taxon>
        <taxon>Bacillati</taxon>
        <taxon>Bacillota</taxon>
        <taxon>Bacilli</taxon>
        <taxon>Lactobacillales</taxon>
        <taxon>Lactobacillaceae</taxon>
        <taxon>Lentilactobacillus</taxon>
    </lineage>
</organism>
<dbReference type="EMBL" id="AZEY01000014">
    <property type="protein sequence ID" value="KRL69202.1"/>
    <property type="molecule type" value="Genomic_DNA"/>
</dbReference>
<dbReference type="GO" id="GO:0003677">
    <property type="term" value="F:DNA binding"/>
    <property type="evidence" value="ECO:0007669"/>
    <property type="project" value="InterPro"/>
</dbReference>
<dbReference type="Gene3D" id="1.10.260.40">
    <property type="entry name" value="lambda repressor-like DNA-binding domains"/>
    <property type="match status" value="1"/>
</dbReference>
<dbReference type="CDD" id="cd00093">
    <property type="entry name" value="HTH_XRE"/>
    <property type="match status" value="1"/>
</dbReference>
<reference evidence="2 3" key="1">
    <citation type="journal article" date="2015" name="Genome Announc.">
        <title>Expanding the biotechnology potential of lactobacilli through comparative genomics of 213 strains and associated genera.</title>
        <authorList>
            <person name="Sun Z."/>
            <person name="Harris H.M."/>
            <person name="McCann A."/>
            <person name="Guo C."/>
            <person name="Argimon S."/>
            <person name="Zhang W."/>
            <person name="Yang X."/>
            <person name="Jeffery I.B."/>
            <person name="Cooney J.C."/>
            <person name="Kagawa T.F."/>
            <person name="Liu W."/>
            <person name="Song Y."/>
            <person name="Salvetti E."/>
            <person name="Wrobel A."/>
            <person name="Rasinkangas P."/>
            <person name="Parkhill J."/>
            <person name="Rea M.C."/>
            <person name="O'Sullivan O."/>
            <person name="Ritari J."/>
            <person name="Douillard F.P."/>
            <person name="Paul Ross R."/>
            <person name="Yang R."/>
            <person name="Briner A.E."/>
            <person name="Felis G.E."/>
            <person name="de Vos W.M."/>
            <person name="Barrangou R."/>
            <person name="Klaenhammer T.R."/>
            <person name="Caufield P.W."/>
            <person name="Cui Y."/>
            <person name="Zhang H."/>
            <person name="O'Toole P.W."/>
        </authorList>
    </citation>
    <scope>NUCLEOTIDE SEQUENCE [LARGE SCALE GENOMIC DNA]</scope>
    <source>
        <strain evidence="2 3">DSM 14421</strain>
    </source>
</reference>
<dbReference type="Proteomes" id="UP000052013">
    <property type="component" value="Unassembled WGS sequence"/>
</dbReference>
<evidence type="ECO:0000259" key="1">
    <source>
        <dbReference type="PROSITE" id="PS50943"/>
    </source>
</evidence>